<feature type="chain" id="PRO_5024866487" description="GPI transamidase component GPI16" evidence="2">
    <location>
        <begin position="18"/>
        <end position="580"/>
    </location>
</feature>
<dbReference type="VEuPathDB" id="FungiDB:DIURU_004948"/>
<dbReference type="RefSeq" id="XP_034010351.1">
    <property type="nucleotide sequence ID" value="XM_034157876.1"/>
</dbReference>
<dbReference type="GO" id="GO:0042765">
    <property type="term" value="C:GPI-anchor transamidase complex"/>
    <property type="evidence" value="ECO:0007669"/>
    <property type="project" value="InterPro"/>
</dbReference>
<feature type="transmembrane region" description="Helical" evidence="1">
    <location>
        <begin position="524"/>
        <end position="546"/>
    </location>
</feature>
<dbReference type="Proteomes" id="UP000449547">
    <property type="component" value="Unassembled WGS sequence"/>
</dbReference>
<evidence type="ECO:0000256" key="1">
    <source>
        <dbReference type="SAM" id="Phobius"/>
    </source>
</evidence>
<dbReference type="GO" id="GO:0016255">
    <property type="term" value="P:attachment of GPI anchor to protein"/>
    <property type="evidence" value="ECO:0007669"/>
    <property type="project" value="InterPro"/>
</dbReference>
<comment type="caution">
    <text evidence="3">The sequence shown here is derived from an EMBL/GenBank/DDBJ whole genome shotgun (WGS) entry which is preliminary data.</text>
</comment>
<dbReference type="PANTHER" id="PTHR12959:SF11">
    <property type="entry name" value="GPI TRANSAMIDASE COMPONENT PIG-T"/>
    <property type="match status" value="1"/>
</dbReference>
<keyword evidence="2" id="KW-0732">Signal</keyword>
<name>A0A642UFP9_DIURU</name>
<proteinExistence type="predicted"/>
<dbReference type="AlphaFoldDB" id="A0A642UFP9"/>
<accession>A0A642UFP9</accession>
<dbReference type="GeneID" id="54783599"/>
<sequence>MKALGVLLWAFFVVAHTYYNESLHITPLPRNRVLTSFEFNITSGVLDFERQDVSNGHYAYFSRALGPVIESNGARELHLRFGQGWWDAEKWGELPYSGSKSGGTGVEVWAVIEAPSLEQAKKQWYSLTKTLSGFFCASLNFIDDSITTTPKHIIGDASTVTMDSRNSLFLLKAALPSEPICTENLTPFLKLLPTRGKAGVSSLLDGHKLFDSLWHAMSIDVNTVCTEVGCYLDMQETISAVIDVNRSIRKQKEGGVPKPTPGEDLRCDSTKKHDVWTCFPSGEDKEIDYSLSTIFGRSIKGPAFVGDNEGTLIVLNVHPESWKVEFVEGQMPVARYSKQWTIERHITSTEPCDVLLSCSDNSVTSPIIDPPVRVARSLTGYSQDKGGIRAAFTNQLNRTSRFVYSETLPWFMKLHMHTLTIVGSGSNAESWVVDQFYRPSIDRTRPSRLEFVIELPAGATLTLTFKFHKNLLLIHEYPPDANHGFAIDPAVITVFDASDGLPIYEFRTTSMLLTLPVPDFSMPYNVIILTCTVMSLAFGSIFNLLIKKTVTEDEYQMMAAKSGLGKLKQKIQAIKRSVRG</sequence>
<keyword evidence="1" id="KW-0472">Membrane</keyword>
<keyword evidence="1" id="KW-0812">Transmembrane</keyword>
<evidence type="ECO:0000256" key="2">
    <source>
        <dbReference type="SAM" id="SignalP"/>
    </source>
</evidence>
<dbReference type="OMA" id="NHGHYIG"/>
<evidence type="ECO:0000313" key="3">
    <source>
        <dbReference type="EMBL" id="KAA8898094.1"/>
    </source>
</evidence>
<feature type="signal peptide" evidence="2">
    <location>
        <begin position="1"/>
        <end position="17"/>
    </location>
</feature>
<dbReference type="EMBL" id="SWFT01000149">
    <property type="protein sequence ID" value="KAA8898094.1"/>
    <property type="molecule type" value="Genomic_DNA"/>
</dbReference>
<dbReference type="Pfam" id="PF04113">
    <property type="entry name" value="Gpi16"/>
    <property type="match status" value="1"/>
</dbReference>
<reference evidence="3 4" key="1">
    <citation type="submission" date="2019-07" db="EMBL/GenBank/DDBJ databases">
        <title>Genome assembly of two rare yeast pathogens: Diutina rugosa and Trichomonascus ciferrii.</title>
        <authorList>
            <person name="Mixao V."/>
            <person name="Saus E."/>
            <person name="Hansen A."/>
            <person name="Lass-Flor C."/>
            <person name="Gabaldon T."/>
        </authorList>
    </citation>
    <scope>NUCLEOTIDE SEQUENCE [LARGE SCALE GENOMIC DNA]</scope>
    <source>
        <strain evidence="3 4">CBS 613</strain>
    </source>
</reference>
<evidence type="ECO:0000313" key="4">
    <source>
        <dbReference type="Proteomes" id="UP000449547"/>
    </source>
</evidence>
<dbReference type="OrthoDB" id="331263at2759"/>
<keyword evidence="1" id="KW-1133">Transmembrane helix</keyword>
<organism evidence="3 4">
    <name type="scientific">Diutina rugosa</name>
    <name type="common">Yeast</name>
    <name type="synonym">Candida rugosa</name>
    <dbReference type="NCBI Taxonomy" id="5481"/>
    <lineage>
        <taxon>Eukaryota</taxon>
        <taxon>Fungi</taxon>
        <taxon>Dikarya</taxon>
        <taxon>Ascomycota</taxon>
        <taxon>Saccharomycotina</taxon>
        <taxon>Pichiomycetes</taxon>
        <taxon>Debaryomycetaceae</taxon>
        <taxon>Diutina</taxon>
    </lineage>
</organism>
<gene>
    <name evidence="3" type="ORF">DIURU_004948</name>
</gene>
<keyword evidence="4" id="KW-1185">Reference proteome</keyword>
<dbReference type="PANTHER" id="PTHR12959">
    <property type="entry name" value="GPI TRANSAMIDASE COMPONENT PIG-T-RELATED"/>
    <property type="match status" value="1"/>
</dbReference>
<dbReference type="InterPro" id="IPR007245">
    <property type="entry name" value="PIG-T"/>
</dbReference>
<protein>
    <recommendedName>
        <fullName evidence="5">GPI transamidase component GPI16</fullName>
    </recommendedName>
</protein>
<evidence type="ECO:0008006" key="5">
    <source>
        <dbReference type="Google" id="ProtNLM"/>
    </source>
</evidence>